<evidence type="ECO:0000313" key="5">
    <source>
        <dbReference type="EMBL" id="SMH34857.1"/>
    </source>
</evidence>
<feature type="binding site" evidence="3">
    <location>
        <begin position="359"/>
        <end position="366"/>
    </location>
    <ligand>
        <name>ATP</name>
        <dbReference type="ChEBI" id="CHEBI:30616"/>
    </ligand>
</feature>
<dbReference type="InterPro" id="IPR003593">
    <property type="entry name" value="AAA+_ATPase"/>
</dbReference>
<feature type="domain" description="FtsK" evidence="4">
    <location>
        <begin position="341"/>
        <end position="525"/>
    </location>
</feature>
<dbReference type="Proteomes" id="UP000193711">
    <property type="component" value="Unassembled WGS sequence"/>
</dbReference>
<name>A0A1X7NB80_9MICO</name>
<reference evidence="6" key="1">
    <citation type="submission" date="2017-04" db="EMBL/GenBank/DDBJ databases">
        <authorList>
            <person name="Varghese N."/>
            <person name="Submissions S."/>
        </authorList>
    </citation>
    <scope>NUCLEOTIDE SEQUENCE [LARGE SCALE GENOMIC DNA]</scope>
    <source>
        <strain evidence="6">VKM Ac-2121</strain>
    </source>
</reference>
<dbReference type="RefSeq" id="WP_085475485.1">
    <property type="nucleotide sequence ID" value="NZ_FXBM01000001.1"/>
</dbReference>
<keyword evidence="2 3" id="KW-0067">ATP-binding</keyword>
<accession>A0A1X7NB80</accession>
<dbReference type="InterPro" id="IPR002543">
    <property type="entry name" value="FtsK_dom"/>
</dbReference>
<evidence type="ECO:0000256" key="1">
    <source>
        <dbReference type="ARBA" id="ARBA00022741"/>
    </source>
</evidence>
<dbReference type="GO" id="GO:0003677">
    <property type="term" value="F:DNA binding"/>
    <property type="evidence" value="ECO:0007669"/>
    <property type="project" value="InterPro"/>
</dbReference>
<dbReference type="EMBL" id="FXBM01000001">
    <property type="protein sequence ID" value="SMH34857.1"/>
    <property type="molecule type" value="Genomic_DNA"/>
</dbReference>
<keyword evidence="6" id="KW-1185">Reference proteome</keyword>
<dbReference type="PROSITE" id="PS50901">
    <property type="entry name" value="FTSK"/>
    <property type="match status" value="1"/>
</dbReference>
<dbReference type="SMART" id="SM00382">
    <property type="entry name" value="AAA"/>
    <property type="match status" value="2"/>
</dbReference>
<evidence type="ECO:0000313" key="6">
    <source>
        <dbReference type="Proteomes" id="UP000193711"/>
    </source>
</evidence>
<gene>
    <name evidence="5" type="ORF">SAMN06295885_1052</name>
</gene>
<dbReference type="InterPro" id="IPR050206">
    <property type="entry name" value="FtsK/SpoIIIE/SftA"/>
</dbReference>
<dbReference type="OrthoDB" id="9807790at2"/>
<evidence type="ECO:0000256" key="3">
    <source>
        <dbReference type="PROSITE-ProRule" id="PRU00289"/>
    </source>
</evidence>
<dbReference type="SUPFAM" id="SSF52540">
    <property type="entry name" value="P-loop containing nucleoside triphosphate hydrolases"/>
    <property type="match status" value="2"/>
</dbReference>
<protein>
    <submittedName>
        <fullName evidence="5">DNA segregation ATPase FtsK/SpoIIIE, S-DNA-T family</fullName>
    </submittedName>
</protein>
<dbReference type="PANTHER" id="PTHR22683:SF1">
    <property type="entry name" value="TYPE VII SECRETION SYSTEM PROTEIN ESSC"/>
    <property type="match status" value="1"/>
</dbReference>
<dbReference type="Pfam" id="PF01580">
    <property type="entry name" value="FtsK_SpoIIIE"/>
    <property type="match status" value="1"/>
</dbReference>
<keyword evidence="1 3" id="KW-0547">Nucleotide-binding</keyword>
<organism evidence="5 6">
    <name type="scientific">Rathayibacter oskolensis</name>
    <dbReference type="NCBI Taxonomy" id="1891671"/>
    <lineage>
        <taxon>Bacteria</taxon>
        <taxon>Bacillati</taxon>
        <taxon>Actinomycetota</taxon>
        <taxon>Actinomycetes</taxon>
        <taxon>Micrococcales</taxon>
        <taxon>Microbacteriaceae</taxon>
        <taxon>Rathayibacter</taxon>
    </lineage>
</organism>
<proteinExistence type="predicted"/>
<dbReference type="InterPro" id="IPR027417">
    <property type="entry name" value="P-loop_NTPase"/>
</dbReference>
<dbReference type="PANTHER" id="PTHR22683">
    <property type="entry name" value="SPORULATION PROTEIN RELATED"/>
    <property type="match status" value="1"/>
</dbReference>
<dbReference type="CDD" id="cd01127">
    <property type="entry name" value="TrwB_TraG_TraD_VirD4"/>
    <property type="match status" value="1"/>
</dbReference>
<dbReference type="AlphaFoldDB" id="A0A1X7NB80"/>
<dbReference type="GO" id="GO:0005524">
    <property type="term" value="F:ATP binding"/>
    <property type="evidence" value="ECO:0007669"/>
    <property type="project" value="UniProtKB-UniRule"/>
</dbReference>
<evidence type="ECO:0000256" key="2">
    <source>
        <dbReference type="ARBA" id="ARBA00022840"/>
    </source>
</evidence>
<dbReference type="Gene3D" id="3.40.50.300">
    <property type="entry name" value="P-loop containing nucleotide triphosphate hydrolases"/>
    <property type="match status" value="2"/>
</dbReference>
<sequence length="906" mass="94837">MTFPATASPLREPVPPAVAPRSSFPWIAALAPVLSAVVLYALTSSPYTLALAALGPVVAVASYLDAARVRRRSARLDAERHELLLADHEASLVEARRRELIALSLATPDPLAVLERTLPADARWRRDPAGLRLMIGRGWRESVRSGPLAGAILADAPLEVALTAGIGVVGPRVLTRAFVRGLLVQCAELVPSDALALELPPGPAWDCLRPLPHANRASAPFRLRILEQSSGARDRAGGSDPVVVLADGPDDLPSGCRCVVILGGAEGDRVIGRAQSGVEEELSVDYVSVQQARGYAVALAEALGEGAGEALPDTVRLADLGSLRRGGHEVGLPATLGRTTSGPLEIDLVRDGPHAIIGGTTGSGKSELLIAWILALAARHGPSSVTFLLADFKGGAGFSALAHLPHVTGVITDLDPTGAARAFASIAAELRRREVVLAEHGVPDIARLEPGVLARLVLVVDECAFVLERAPELHRTFADIAARGRSLGIHLVLCTQRPVGVVRDAVAANCGLRIALRVYDPADSRALIGSDAAARIPHGAPGRCIVAVGGREQLAQSAIAQDGDLEAAVRPEDTAVAVHRPWLDPLPSVLTRPGSSGSILLGRVDRPDEQEQCAVAFEGRSLLVLGAAGSGRTGVLRTIAEQSDRARIVGADDAEAAWDAVIEPAAARGILLVDDLDLLLRRCSDDERRRLLDALLTEVRSGVRRLVLTARRPTDGLAALRDAVDDVLLLRAASRQEHQLLAVAGEPYVAALPPGGGWWRGERLQVFLPGDEANVDGPTAVRQVPLGAAPVAVLTNRSAAVRARLAAVGVASMSVEAALTADPLAEGTAVLGSVLEWSSARALLLGMRRAAPVVVDVAPGEARVLLGPLGPAPLSSGDRVLLERDGILHRARWPSSEDLGREESAV</sequence>
<dbReference type="STRING" id="1891671.SAMN06295885_1052"/>
<evidence type="ECO:0000259" key="4">
    <source>
        <dbReference type="PROSITE" id="PS50901"/>
    </source>
</evidence>